<feature type="transmembrane region" description="Helical" evidence="5">
    <location>
        <begin position="105"/>
        <end position="133"/>
    </location>
</feature>
<feature type="transmembrane region" description="Helical" evidence="5">
    <location>
        <begin position="7"/>
        <end position="26"/>
    </location>
</feature>
<dbReference type="PANTHER" id="PTHR36926:SF1">
    <property type="entry name" value="COLICIN V PRODUCTION PROTEIN"/>
    <property type="match status" value="1"/>
</dbReference>
<evidence type="ECO:0000256" key="1">
    <source>
        <dbReference type="ARBA" id="ARBA00004141"/>
    </source>
</evidence>
<dbReference type="InterPro" id="IPR052719">
    <property type="entry name" value="CvpA-like"/>
</dbReference>
<dbReference type="PANTHER" id="PTHR36926">
    <property type="entry name" value="COLICIN V PRODUCTION PROTEIN"/>
    <property type="match status" value="1"/>
</dbReference>
<keyword evidence="2 5" id="KW-0812">Transmembrane</keyword>
<evidence type="ECO:0000256" key="3">
    <source>
        <dbReference type="ARBA" id="ARBA00022989"/>
    </source>
</evidence>
<protein>
    <submittedName>
        <fullName evidence="6">CvpA family protein</fullName>
    </submittedName>
</protein>
<keyword evidence="3 5" id="KW-1133">Transmembrane helix</keyword>
<organism evidence="6 7">
    <name type="scientific">Candidatus Anaerobiospirillum merdipullorum</name>
    <dbReference type="NCBI Taxonomy" id="2838450"/>
    <lineage>
        <taxon>Bacteria</taxon>
        <taxon>Pseudomonadati</taxon>
        <taxon>Pseudomonadota</taxon>
        <taxon>Gammaproteobacteria</taxon>
        <taxon>Aeromonadales</taxon>
        <taxon>Succinivibrionaceae</taxon>
        <taxon>Anaerobiospirillum</taxon>
    </lineage>
</organism>
<dbReference type="GO" id="GO:0009403">
    <property type="term" value="P:toxin biosynthetic process"/>
    <property type="evidence" value="ECO:0007669"/>
    <property type="project" value="InterPro"/>
</dbReference>
<dbReference type="AlphaFoldDB" id="A0A9E2KN07"/>
<evidence type="ECO:0000256" key="5">
    <source>
        <dbReference type="SAM" id="Phobius"/>
    </source>
</evidence>
<dbReference type="Pfam" id="PF02674">
    <property type="entry name" value="Colicin_V"/>
    <property type="match status" value="1"/>
</dbReference>
<reference evidence="6" key="1">
    <citation type="journal article" date="2021" name="PeerJ">
        <title>Extensive microbial diversity within the chicken gut microbiome revealed by metagenomics and culture.</title>
        <authorList>
            <person name="Gilroy R."/>
            <person name="Ravi A."/>
            <person name="Getino M."/>
            <person name="Pursley I."/>
            <person name="Horton D.L."/>
            <person name="Alikhan N.F."/>
            <person name="Baker D."/>
            <person name="Gharbi K."/>
            <person name="Hall N."/>
            <person name="Watson M."/>
            <person name="Adriaenssens E.M."/>
            <person name="Foster-Nyarko E."/>
            <person name="Jarju S."/>
            <person name="Secka A."/>
            <person name="Antonio M."/>
            <person name="Oren A."/>
            <person name="Chaudhuri R.R."/>
            <person name="La Ragione R."/>
            <person name="Hildebrand F."/>
            <person name="Pallen M.J."/>
        </authorList>
    </citation>
    <scope>NUCLEOTIDE SEQUENCE</scope>
    <source>
        <strain evidence="6">687</strain>
    </source>
</reference>
<keyword evidence="4 5" id="KW-0472">Membrane</keyword>
<evidence type="ECO:0000256" key="2">
    <source>
        <dbReference type="ARBA" id="ARBA00022692"/>
    </source>
</evidence>
<name>A0A9E2KN07_9GAMM</name>
<feature type="transmembrane region" description="Helical" evidence="5">
    <location>
        <begin position="63"/>
        <end position="85"/>
    </location>
</feature>
<sequence>MFTPVDWAIVIVIGSSAVLSLWRGFLREAISLGAWVGAFVVTGKFYSALANRLTFFDESMTRYAAAIFILFVATLLVVGTCGNIVRSLISKAGLSGTDRLLGAAFGALRGVLIVCAILALLQIGFKFGVLGFLTSKPMYAQSLLIPELQRIVNWFFLYLSTPMTSGA</sequence>
<comment type="caution">
    <text evidence="6">The sequence shown here is derived from an EMBL/GenBank/DDBJ whole genome shotgun (WGS) entry which is preliminary data.</text>
</comment>
<accession>A0A9E2KN07</accession>
<evidence type="ECO:0000256" key="4">
    <source>
        <dbReference type="ARBA" id="ARBA00023136"/>
    </source>
</evidence>
<feature type="transmembrane region" description="Helical" evidence="5">
    <location>
        <begin position="32"/>
        <end position="51"/>
    </location>
</feature>
<evidence type="ECO:0000313" key="7">
    <source>
        <dbReference type="Proteomes" id="UP000824150"/>
    </source>
</evidence>
<evidence type="ECO:0000313" key="6">
    <source>
        <dbReference type="EMBL" id="MBU3826244.1"/>
    </source>
</evidence>
<proteinExistence type="predicted"/>
<gene>
    <name evidence="6" type="ORF">IAA31_01955</name>
</gene>
<dbReference type="InterPro" id="IPR003825">
    <property type="entry name" value="Colicin-V_CvpA"/>
</dbReference>
<reference evidence="6" key="2">
    <citation type="submission" date="2021-04" db="EMBL/GenBank/DDBJ databases">
        <authorList>
            <person name="Gilroy R."/>
        </authorList>
    </citation>
    <scope>NUCLEOTIDE SEQUENCE</scope>
    <source>
        <strain evidence="6">687</strain>
    </source>
</reference>
<dbReference type="EMBL" id="JAHLFG010000023">
    <property type="protein sequence ID" value="MBU3826244.1"/>
    <property type="molecule type" value="Genomic_DNA"/>
</dbReference>
<dbReference type="Proteomes" id="UP000824150">
    <property type="component" value="Unassembled WGS sequence"/>
</dbReference>
<dbReference type="GO" id="GO:0016020">
    <property type="term" value="C:membrane"/>
    <property type="evidence" value="ECO:0007669"/>
    <property type="project" value="UniProtKB-SubCell"/>
</dbReference>
<comment type="subcellular location">
    <subcellularLocation>
        <location evidence="1">Membrane</location>
        <topology evidence="1">Multi-pass membrane protein</topology>
    </subcellularLocation>
</comment>